<feature type="non-terminal residue" evidence="2">
    <location>
        <position position="1"/>
    </location>
</feature>
<reference evidence="3" key="1">
    <citation type="journal article" date="2011" name="Genome Biol.">
        <title>Comparative genomics of the social amoebae Dictyostelium discoideum and Dictyostelium purpureum.</title>
        <authorList>
            <consortium name="US DOE Joint Genome Institute (JGI-PGF)"/>
            <person name="Sucgang R."/>
            <person name="Kuo A."/>
            <person name="Tian X."/>
            <person name="Salerno W."/>
            <person name="Parikh A."/>
            <person name="Feasley C.L."/>
            <person name="Dalin E."/>
            <person name="Tu H."/>
            <person name="Huang E."/>
            <person name="Barry K."/>
            <person name="Lindquist E."/>
            <person name="Shapiro H."/>
            <person name="Bruce D."/>
            <person name="Schmutz J."/>
            <person name="Salamov A."/>
            <person name="Fey P."/>
            <person name="Gaudet P."/>
            <person name="Anjard C."/>
            <person name="Babu M.M."/>
            <person name="Basu S."/>
            <person name="Bushmanova Y."/>
            <person name="van der Wel H."/>
            <person name="Katoh-Kurasawa M."/>
            <person name="Dinh C."/>
            <person name="Coutinho P.M."/>
            <person name="Saito T."/>
            <person name="Elias M."/>
            <person name="Schaap P."/>
            <person name="Kay R.R."/>
            <person name="Henrissat B."/>
            <person name="Eichinger L."/>
            <person name="Rivero F."/>
            <person name="Putnam N.H."/>
            <person name="West C.M."/>
            <person name="Loomis W.F."/>
            <person name="Chisholm R.L."/>
            <person name="Shaulsky G."/>
            <person name="Strassmann J.E."/>
            <person name="Queller D.C."/>
            <person name="Kuspa A."/>
            <person name="Grigoriev I.V."/>
        </authorList>
    </citation>
    <scope>NUCLEOTIDE SEQUENCE [LARGE SCALE GENOMIC DNA]</scope>
    <source>
        <strain evidence="3">QSDP1</strain>
    </source>
</reference>
<dbReference type="OrthoDB" id="20373at2759"/>
<evidence type="ECO:0000313" key="2">
    <source>
        <dbReference type="EMBL" id="EGC34129.1"/>
    </source>
</evidence>
<evidence type="ECO:0000259" key="1">
    <source>
        <dbReference type="PROSITE" id="PS50004"/>
    </source>
</evidence>
<dbReference type="SMART" id="SM00239">
    <property type="entry name" value="C2"/>
    <property type="match status" value="1"/>
</dbReference>
<accession>F0ZPI4</accession>
<dbReference type="CDD" id="cd00030">
    <property type="entry name" value="C2"/>
    <property type="match status" value="1"/>
</dbReference>
<sequence length="203" mass="23011">KLQVRIISAQNLMAADVNGKSDPYVKIKSDCINLKATRVIQKNLNPVWDETLIIEIENPAKDCLIFEVYDEDLIGDDDFLGYTSVDLSLLPFGTSVTTIEKLSYAKHGTIEIELKALDFGVTNIPLSYIPTYCTWRKDIKGITRKNFKEIKKSAKNSKKDSGPYYGKITYSLDYKFYYGYIKRRRTKGEVAGDIGKKTLKVVG</sequence>
<proteinExistence type="predicted"/>
<dbReference type="eggNOG" id="KOG1030">
    <property type="taxonomic scope" value="Eukaryota"/>
</dbReference>
<dbReference type="Proteomes" id="UP000001064">
    <property type="component" value="Unassembled WGS sequence"/>
</dbReference>
<dbReference type="InterPro" id="IPR000008">
    <property type="entry name" value="C2_dom"/>
</dbReference>
<dbReference type="AlphaFoldDB" id="F0ZPI4"/>
<protein>
    <recommendedName>
        <fullName evidence="1">C2 domain-containing protein</fullName>
    </recommendedName>
</protein>
<dbReference type="FunFam" id="2.60.40.150:FF:000550">
    <property type="entry name" value="C2 domain-containing protein"/>
    <property type="match status" value="1"/>
</dbReference>
<dbReference type="OMA" id="YSNWRIN"/>
<dbReference type="PANTHER" id="PTHR47800:SF6">
    <property type="entry name" value="C2 DOMAIN-CONTAINING PROTEIN"/>
    <property type="match status" value="1"/>
</dbReference>
<dbReference type="PRINTS" id="PR00360">
    <property type="entry name" value="C2DOMAIN"/>
</dbReference>
<dbReference type="SUPFAM" id="SSF49562">
    <property type="entry name" value="C2 domain (Calcium/lipid-binding domain, CaLB)"/>
    <property type="match status" value="1"/>
</dbReference>
<dbReference type="GO" id="GO:0010628">
    <property type="term" value="P:positive regulation of gene expression"/>
    <property type="evidence" value="ECO:0000318"/>
    <property type="project" value="GO_Central"/>
</dbReference>
<dbReference type="RefSeq" id="XP_003289327.1">
    <property type="nucleotide sequence ID" value="XM_003289279.1"/>
</dbReference>
<dbReference type="PROSITE" id="PS50004">
    <property type="entry name" value="C2"/>
    <property type="match status" value="1"/>
</dbReference>
<dbReference type="GeneID" id="10502213"/>
<gene>
    <name evidence="2" type="ORF">DICPUDRAFT_20860</name>
</gene>
<dbReference type="Pfam" id="PF00168">
    <property type="entry name" value="C2"/>
    <property type="match status" value="1"/>
</dbReference>
<dbReference type="InterPro" id="IPR035892">
    <property type="entry name" value="C2_domain_sf"/>
</dbReference>
<name>F0ZPI4_DICPU</name>
<feature type="non-terminal residue" evidence="2">
    <location>
        <position position="203"/>
    </location>
</feature>
<dbReference type="Gene3D" id="2.60.40.150">
    <property type="entry name" value="C2 domain"/>
    <property type="match status" value="1"/>
</dbReference>
<dbReference type="InParanoid" id="F0ZPI4"/>
<organism evidence="2 3">
    <name type="scientific">Dictyostelium purpureum</name>
    <name type="common">Slime mold</name>
    <dbReference type="NCBI Taxonomy" id="5786"/>
    <lineage>
        <taxon>Eukaryota</taxon>
        <taxon>Amoebozoa</taxon>
        <taxon>Evosea</taxon>
        <taxon>Eumycetozoa</taxon>
        <taxon>Dictyostelia</taxon>
        <taxon>Dictyosteliales</taxon>
        <taxon>Dictyosteliaceae</taxon>
        <taxon>Dictyostelium</taxon>
    </lineage>
</organism>
<keyword evidence="3" id="KW-1185">Reference proteome</keyword>
<dbReference type="KEGG" id="dpp:DICPUDRAFT_20860"/>
<dbReference type="VEuPathDB" id="AmoebaDB:DICPUDRAFT_20860"/>
<evidence type="ECO:0000313" key="3">
    <source>
        <dbReference type="Proteomes" id="UP000001064"/>
    </source>
</evidence>
<feature type="domain" description="C2" evidence="1">
    <location>
        <begin position="1"/>
        <end position="100"/>
    </location>
</feature>
<dbReference type="EMBL" id="GL871110">
    <property type="protein sequence ID" value="EGC34129.1"/>
    <property type="molecule type" value="Genomic_DNA"/>
</dbReference>
<dbReference type="PANTHER" id="PTHR47800">
    <property type="entry name" value="C2 DOMAIN-CONTAINING PROTEIN"/>
    <property type="match status" value="1"/>
</dbReference>